<dbReference type="SUPFAM" id="SSF53474">
    <property type="entry name" value="alpha/beta-Hydrolases"/>
    <property type="match status" value="1"/>
</dbReference>
<feature type="transmembrane region" description="Helical" evidence="1">
    <location>
        <begin position="20"/>
        <end position="39"/>
    </location>
</feature>
<keyword evidence="1" id="KW-1133">Transmembrane helix</keyword>
<dbReference type="Gene3D" id="3.40.50.1820">
    <property type="entry name" value="alpha/beta hydrolase"/>
    <property type="match status" value="1"/>
</dbReference>
<dbReference type="InterPro" id="IPR029058">
    <property type="entry name" value="AB_hydrolase_fold"/>
</dbReference>
<dbReference type="Proteomes" id="UP001209694">
    <property type="component" value="Unassembled WGS sequence"/>
</dbReference>
<keyword evidence="2" id="KW-0378">Hydrolase</keyword>
<gene>
    <name evidence="2" type="ORF">ND810_08335</name>
</gene>
<evidence type="ECO:0000313" key="2">
    <source>
        <dbReference type="EMBL" id="MCW7515162.1"/>
    </source>
</evidence>
<dbReference type="GO" id="GO:0016787">
    <property type="term" value="F:hydrolase activity"/>
    <property type="evidence" value="ECO:0007669"/>
    <property type="project" value="UniProtKB-KW"/>
</dbReference>
<comment type="caution">
    <text evidence="2">The sequence shown here is derived from an EMBL/GenBank/DDBJ whole genome shotgun (WGS) entry which is preliminary data.</text>
</comment>
<dbReference type="PANTHER" id="PTHR12277">
    <property type="entry name" value="ALPHA/BETA HYDROLASE DOMAIN-CONTAINING PROTEIN"/>
    <property type="match status" value="1"/>
</dbReference>
<reference evidence="2" key="1">
    <citation type="submission" date="2022-06" db="EMBL/GenBank/DDBJ databases">
        <title>Leptospira isolates from biofilms formed at urban environments.</title>
        <authorList>
            <person name="Ribeiro P.S."/>
            <person name="Sousa T."/>
            <person name="Carvalho N."/>
            <person name="Aburjaile F."/>
            <person name="Neves F."/>
            <person name="Oliveira D."/>
            <person name="Blanco L."/>
            <person name="Lima J."/>
            <person name="Costa F."/>
            <person name="Brenig B."/>
            <person name="Soares S."/>
            <person name="Ramos R."/>
            <person name="Goes-Neto A."/>
            <person name="Matiuzzi M."/>
            <person name="Azevedo V."/>
            <person name="Ristow P."/>
        </authorList>
    </citation>
    <scope>NUCLEOTIDE SEQUENCE</scope>
    <source>
        <strain evidence="2">VSF7</strain>
    </source>
</reference>
<sequence length="334" mass="38031">MFKTLQSKWKGKRGRYRIGILFFLSFFAIFILLLIFGIWSASNQILFPKWKGITKDLGDCIREVERVWGKKCGNIRLTKEYIFSEISIPSINGYQLPGWKVIRSENEKNFGTKKSKVIILVHGGGSDRREVSRYISFYLSLGMDVISFDLSCHGEAPCHFPGLSFGSRESRDVLSVLVYVKKQYKEIYMFGSSVGGSSILINLPIISGVNAIIVENPMISFERLISDSKEAKELPNFMIDLLVNLVLLRGNFDTMLSPENSMKISNGIPILLIHSQQDQIVSYHHSEYLSELSLGQVELWFPSYGEHGLIWNSNPAAYEDKIREFIGSYQNKRG</sequence>
<evidence type="ECO:0000313" key="3">
    <source>
        <dbReference type="Proteomes" id="UP001209694"/>
    </source>
</evidence>
<evidence type="ECO:0000256" key="1">
    <source>
        <dbReference type="SAM" id="Phobius"/>
    </source>
</evidence>
<name>A0AAW5V8J4_9LEPT</name>
<keyword evidence="1" id="KW-0812">Transmembrane</keyword>
<organism evidence="2 3">
    <name type="scientific">Leptospira levettii</name>
    <dbReference type="NCBI Taxonomy" id="2023178"/>
    <lineage>
        <taxon>Bacteria</taxon>
        <taxon>Pseudomonadati</taxon>
        <taxon>Spirochaetota</taxon>
        <taxon>Spirochaetia</taxon>
        <taxon>Leptospirales</taxon>
        <taxon>Leptospiraceae</taxon>
        <taxon>Leptospira</taxon>
    </lineage>
</organism>
<protein>
    <submittedName>
        <fullName evidence="2">Alpha/beta hydrolase</fullName>
    </submittedName>
</protein>
<dbReference type="AlphaFoldDB" id="A0AAW5V8J4"/>
<proteinExistence type="predicted"/>
<dbReference type="EMBL" id="JAMQQD010000002">
    <property type="protein sequence ID" value="MCW7515162.1"/>
    <property type="molecule type" value="Genomic_DNA"/>
</dbReference>
<accession>A0AAW5V8J4</accession>
<keyword evidence="1" id="KW-0472">Membrane</keyword>
<dbReference type="RefSeq" id="WP_244288792.1">
    <property type="nucleotide sequence ID" value="NZ_JAMQPS010000001.1"/>
</dbReference>